<accession>A0A9W8PAX3</accession>
<comment type="caution">
    <text evidence="2">The sequence shown here is derived from an EMBL/GenBank/DDBJ whole genome shotgun (WGS) entry which is preliminary data.</text>
</comment>
<organism evidence="2 3">
    <name type="scientific">Lentinula detonsa</name>
    <dbReference type="NCBI Taxonomy" id="2804962"/>
    <lineage>
        <taxon>Eukaryota</taxon>
        <taxon>Fungi</taxon>
        <taxon>Dikarya</taxon>
        <taxon>Basidiomycota</taxon>
        <taxon>Agaricomycotina</taxon>
        <taxon>Agaricomycetes</taxon>
        <taxon>Agaricomycetidae</taxon>
        <taxon>Agaricales</taxon>
        <taxon>Marasmiineae</taxon>
        <taxon>Omphalotaceae</taxon>
        <taxon>Lentinula</taxon>
    </lineage>
</organism>
<dbReference type="GO" id="GO:0032543">
    <property type="term" value="P:mitochondrial translation"/>
    <property type="evidence" value="ECO:0007669"/>
    <property type="project" value="InterPro"/>
</dbReference>
<dbReference type="GO" id="GO:0005763">
    <property type="term" value="C:mitochondrial small ribosomal subunit"/>
    <property type="evidence" value="ECO:0007669"/>
    <property type="project" value="TreeGrafter"/>
</dbReference>
<dbReference type="InterPro" id="IPR039848">
    <property type="entry name" value="Ribosomal_mS35_mt"/>
</dbReference>
<sequence length="267" mass="30257">MSFLSATGLGRAVFRPAPFRAPIYTRPHFARNFHASCSVSAAQRSVKSEELVEDYEAEDMLDYDFDDDDTTSAGHLMLREQRQTLYYLRLIEHEMPKLVAYRKPFVVPKDSPLIVRSLEYGGEDHPATSKRVVVVAVDDLPMTDKHSVHKIKLLAGPRWSLKPPANSGVSDLKSWGNGFIKISCEDFLHPAQNLKWISDTLDRLIGEANNKKDTFADVPQDVRHIYSVARKAKLGEHLRGRVHARPTIRDFPQDWLPDKPISRPGGM</sequence>
<feature type="domain" description="Small ribosomal subunit protein mS35 mitochondrial conserved" evidence="1">
    <location>
        <begin position="109"/>
        <end position="255"/>
    </location>
</feature>
<evidence type="ECO:0000313" key="3">
    <source>
        <dbReference type="Proteomes" id="UP001142393"/>
    </source>
</evidence>
<dbReference type="AlphaFoldDB" id="A0A9W8PAX3"/>
<dbReference type="PANTHER" id="PTHR13490">
    <property type="entry name" value="MITOCHONDRIAL 28S RIBOSOMAL PROTEIN S28"/>
    <property type="match status" value="1"/>
</dbReference>
<gene>
    <name evidence="2" type="ORF">DFH05DRAFT_1467602</name>
</gene>
<name>A0A9W8PAX3_9AGAR</name>
<reference evidence="2 3" key="1">
    <citation type="journal article" date="2023" name="Proc. Natl. Acad. Sci. U.S.A.">
        <title>A global phylogenomic analysis of the shiitake genus Lentinula.</title>
        <authorList>
            <person name="Sierra-Patev S."/>
            <person name="Min B."/>
            <person name="Naranjo-Ortiz M."/>
            <person name="Looney B."/>
            <person name="Konkel Z."/>
            <person name="Slot J.C."/>
            <person name="Sakamoto Y."/>
            <person name="Steenwyk J.L."/>
            <person name="Rokas A."/>
            <person name="Carro J."/>
            <person name="Camarero S."/>
            <person name="Ferreira P."/>
            <person name="Molpeceres G."/>
            <person name="Ruiz-Duenas F.J."/>
            <person name="Serrano A."/>
            <person name="Henrissat B."/>
            <person name="Drula E."/>
            <person name="Hughes K.W."/>
            <person name="Mata J.L."/>
            <person name="Ishikawa N.K."/>
            <person name="Vargas-Isla R."/>
            <person name="Ushijima S."/>
            <person name="Smith C.A."/>
            <person name="Donoghue J."/>
            <person name="Ahrendt S."/>
            <person name="Andreopoulos W."/>
            <person name="He G."/>
            <person name="LaButti K."/>
            <person name="Lipzen A."/>
            <person name="Ng V."/>
            <person name="Riley R."/>
            <person name="Sandor L."/>
            <person name="Barry K."/>
            <person name="Martinez A.T."/>
            <person name="Xiao Y."/>
            <person name="Gibbons J.G."/>
            <person name="Terashima K."/>
            <person name="Grigoriev I.V."/>
            <person name="Hibbett D."/>
        </authorList>
    </citation>
    <scope>NUCLEOTIDE SEQUENCE [LARGE SCALE GENOMIC DNA]</scope>
    <source>
        <strain evidence="2 3">TFB7810</strain>
    </source>
</reference>
<keyword evidence="3" id="KW-1185">Reference proteome</keyword>
<dbReference type="EMBL" id="JANVFU010000001">
    <property type="protein sequence ID" value="KAJ3750523.1"/>
    <property type="molecule type" value="Genomic_DNA"/>
</dbReference>
<evidence type="ECO:0000259" key="1">
    <source>
        <dbReference type="Pfam" id="PF10213"/>
    </source>
</evidence>
<protein>
    <submittedName>
        <fullName evidence="2">Mitochondrial ribosomal subunit protein-domain-containing protein</fullName>
    </submittedName>
</protein>
<dbReference type="Proteomes" id="UP001142393">
    <property type="component" value="Unassembled WGS sequence"/>
</dbReference>
<proteinExistence type="predicted"/>
<evidence type="ECO:0000313" key="2">
    <source>
        <dbReference type="EMBL" id="KAJ3750523.1"/>
    </source>
</evidence>
<dbReference type="GO" id="GO:0003735">
    <property type="term" value="F:structural constituent of ribosome"/>
    <property type="evidence" value="ECO:0007669"/>
    <property type="project" value="InterPro"/>
</dbReference>
<dbReference type="Pfam" id="PF10213">
    <property type="entry name" value="MRP-S28"/>
    <property type="match status" value="1"/>
</dbReference>
<dbReference type="PANTHER" id="PTHR13490:SF0">
    <property type="entry name" value="SMALL RIBOSOMAL SUBUNIT PROTEIN MS35"/>
    <property type="match status" value="1"/>
</dbReference>
<dbReference type="InterPro" id="IPR019349">
    <property type="entry name" value="Ribosomal_mS35_mit"/>
</dbReference>